<dbReference type="PATRIC" id="fig|1678840.3.peg.3204"/>
<comment type="subcellular location">
    <subcellularLocation>
        <location evidence="6">Cytoplasm</location>
    </subcellularLocation>
</comment>
<evidence type="ECO:0000259" key="7">
    <source>
        <dbReference type="SMART" id="SM00881"/>
    </source>
</evidence>
<evidence type="ECO:0000256" key="6">
    <source>
        <dbReference type="HAMAP-Rule" id="MF_01131"/>
    </source>
</evidence>
<dbReference type="NCBIfam" id="NF003995">
    <property type="entry name" value="PRK05472.2-4"/>
    <property type="match status" value="1"/>
</dbReference>
<evidence type="ECO:0000256" key="4">
    <source>
        <dbReference type="ARBA" id="ARBA00023125"/>
    </source>
</evidence>
<dbReference type="Pfam" id="PF02629">
    <property type="entry name" value="CoA_binding"/>
    <property type="match status" value="1"/>
</dbReference>
<dbReference type="NCBIfam" id="NF003994">
    <property type="entry name" value="PRK05472.2-3"/>
    <property type="match status" value="1"/>
</dbReference>
<dbReference type="SUPFAM" id="SSF46785">
    <property type="entry name" value="Winged helix' DNA-binding domain"/>
    <property type="match status" value="1"/>
</dbReference>
<evidence type="ECO:0000256" key="5">
    <source>
        <dbReference type="ARBA" id="ARBA00023163"/>
    </source>
</evidence>
<dbReference type="InterPro" id="IPR036390">
    <property type="entry name" value="WH_DNA-bd_sf"/>
</dbReference>
<proteinExistence type="inferred from homology"/>
<keyword evidence="4 6" id="KW-0238">DNA-binding</keyword>
<comment type="function">
    <text evidence="6">Modulates transcription in response to changes in cellular NADH/NAD(+) redox state.</text>
</comment>
<dbReference type="InterPro" id="IPR003781">
    <property type="entry name" value="CoA-bd"/>
</dbReference>
<protein>
    <recommendedName>
        <fullName evidence="6">Redox-sensing transcriptional repressor Rex</fullName>
    </recommendedName>
</protein>
<dbReference type="Gene3D" id="3.40.50.720">
    <property type="entry name" value="NAD(P)-binding Rossmann-like Domain"/>
    <property type="match status" value="1"/>
</dbReference>
<sequence>MNRDEQNKAPISKQTLNRMPAYLLYLKNLDLQERQSISASAIASDLNLNEIQVRKDLAAVSSSGGKPRKGFDIHMLIEDIKAYLGYDDVNNAVIAGAGKLGQALLCYDGFSEYGLNILAAFDSDPAVIHQSVNAKMVYPIEKMPEICHLLNIQIGIITVPAAYAQLVCDQFVKSGIRAIWNFAPVLLNVPQDILVQNENMAVSLAILSKHLSVKLKKND</sequence>
<reference evidence="8" key="1">
    <citation type="journal article" date="2015" name="Genome Announc.">
        <title>Draft Genome Sequence of Anaerolineae Strain TC1, a Novel Isolate from a Methanogenic Wastewater Treatment System.</title>
        <authorList>
            <person name="Matsuura N."/>
            <person name="Tourlousse D.M."/>
            <person name="Sun L."/>
            <person name="Toyonaga M."/>
            <person name="Kuroda K."/>
            <person name="Ohashi A."/>
            <person name="Cruz R."/>
            <person name="Yamaguchi T."/>
            <person name="Sekiguchi Y."/>
        </authorList>
    </citation>
    <scope>NUCLEOTIDE SEQUENCE [LARGE SCALE GENOMIC DNA]</scope>
    <source>
        <strain evidence="8">TC1</strain>
    </source>
</reference>
<dbReference type="GO" id="GO:0045892">
    <property type="term" value="P:negative regulation of DNA-templated transcription"/>
    <property type="evidence" value="ECO:0007669"/>
    <property type="project" value="InterPro"/>
</dbReference>
<dbReference type="InterPro" id="IPR036388">
    <property type="entry name" value="WH-like_DNA-bd_sf"/>
</dbReference>
<dbReference type="PANTHER" id="PTHR35786:SF1">
    <property type="entry name" value="REDOX-SENSING TRANSCRIPTIONAL REPRESSOR REX 1"/>
    <property type="match status" value="1"/>
</dbReference>
<dbReference type="GO" id="GO:0003700">
    <property type="term" value="F:DNA-binding transcription factor activity"/>
    <property type="evidence" value="ECO:0007669"/>
    <property type="project" value="UniProtKB-UniRule"/>
</dbReference>
<accession>A0A0S7BMV1</accession>
<dbReference type="Pfam" id="PF06971">
    <property type="entry name" value="Put_DNA-bind_N"/>
    <property type="match status" value="1"/>
</dbReference>
<dbReference type="GO" id="GO:0051775">
    <property type="term" value="P:response to redox state"/>
    <property type="evidence" value="ECO:0007669"/>
    <property type="project" value="InterPro"/>
</dbReference>
<comment type="similarity">
    <text evidence="6">Belongs to the transcriptional regulatory Rex family.</text>
</comment>
<dbReference type="GO" id="GO:0005737">
    <property type="term" value="C:cytoplasm"/>
    <property type="evidence" value="ECO:0007669"/>
    <property type="project" value="UniProtKB-SubCell"/>
</dbReference>
<organism evidence="8">
    <name type="scientific">Flexilinea flocculi</name>
    <dbReference type="NCBI Taxonomy" id="1678840"/>
    <lineage>
        <taxon>Bacteria</taxon>
        <taxon>Bacillati</taxon>
        <taxon>Chloroflexota</taxon>
        <taxon>Anaerolineae</taxon>
        <taxon>Anaerolineales</taxon>
        <taxon>Anaerolineaceae</taxon>
        <taxon>Flexilinea</taxon>
    </lineage>
</organism>
<feature type="domain" description="CoA-binding" evidence="7">
    <location>
        <begin position="86"/>
        <end position="186"/>
    </location>
</feature>
<evidence type="ECO:0000313" key="8">
    <source>
        <dbReference type="EMBL" id="GAP41692.1"/>
    </source>
</evidence>
<keyword evidence="9" id="KW-1185">Reference proteome</keyword>
<keyword evidence="3 6" id="KW-0805">Transcription regulation</keyword>
<evidence type="ECO:0000256" key="3">
    <source>
        <dbReference type="ARBA" id="ARBA00023015"/>
    </source>
</evidence>
<dbReference type="EMBL" id="DF968181">
    <property type="protein sequence ID" value="GAP41692.1"/>
    <property type="molecule type" value="Genomic_DNA"/>
</dbReference>
<dbReference type="InterPro" id="IPR022876">
    <property type="entry name" value="Tscrpt_rep_Rex"/>
</dbReference>
<dbReference type="GO" id="GO:0003677">
    <property type="term" value="F:DNA binding"/>
    <property type="evidence" value="ECO:0007669"/>
    <property type="project" value="UniProtKB-UniRule"/>
</dbReference>
<dbReference type="PANTHER" id="PTHR35786">
    <property type="entry name" value="REDOX-SENSING TRANSCRIPTIONAL REPRESSOR REX"/>
    <property type="match status" value="1"/>
</dbReference>
<dbReference type="SMART" id="SM00881">
    <property type="entry name" value="CoA_binding"/>
    <property type="match status" value="1"/>
</dbReference>
<evidence type="ECO:0000313" key="9">
    <source>
        <dbReference type="Proteomes" id="UP000053370"/>
    </source>
</evidence>
<dbReference type="InterPro" id="IPR009718">
    <property type="entry name" value="Rex_DNA-bd_C_dom"/>
</dbReference>
<dbReference type="Proteomes" id="UP000053370">
    <property type="component" value="Unassembled WGS sequence"/>
</dbReference>
<dbReference type="SUPFAM" id="SSF51735">
    <property type="entry name" value="NAD(P)-binding Rossmann-fold domains"/>
    <property type="match status" value="1"/>
</dbReference>
<dbReference type="Gene3D" id="1.10.10.10">
    <property type="entry name" value="Winged helix-like DNA-binding domain superfamily/Winged helix DNA-binding domain"/>
    <property type="match status" value="1"/>
</dbReference>
<keyword evidence="6" id="KW-0520">NAD</keyword>
<dbReference type="STRING" id="1678840.ATC1_131688"/>
<feature type="binding site" evidence="6">
    <location>
        <begin position="96"/>
        <end position="101"/>
    </location>
    <ligand>
        <name>NAD(+)</name>
        <dbReference type="ChEBI" id="CHEBI:57540"/>
    </ligand>
</feature>
<evidence type="ECO:0000256" key="2">
    <source>
        <dbReference type="ARBA" id="ARBA00022491"/>
    </source>
</evidence>
<name>A0A0S7BMV1_9CHLR</name>
<evidence type="ECO:0000256" key="1">
    <source>
        <dbReference type="ARBA" id="ARBA00022490"/>
    </source>
</evidence>
<dbReference type="NCBIfam" id="NF003996">
    <property type="entry name" value="PRK05472.2-5"/>
    <property type="match status" value="1"/>
</dbReference>
<dbReference type="AlphaFoldDB" id="A0A0S7BMV1"/>
<keyword evidence="2 6" id="KW-0678">Repressor</keyword>
<comment type="subunit">
    <text evidence="6">Homodimer.</text>
</comment>
<dbReference type="HAMAP" id="MF_01131">
    <property type="entry name" value="Rex"/>
    <property type="match status" value="1"/>
</dbReference>
<dbReference type="OrthoDB" id="9784760at2"/>
<feature type="DNA-binding region" description="H-T-H motif" evidence="6">
    <location>
        <begin position="21"/>
        <end position="60"/>
    </location>
</feature>
<gene>
    <name evidence="6" type="primary">rex</name>
    <name evidence="8" type="ORF">ATC1_131688</name>
</gene>
<keyword evidence="1 6" id="KW-0963">Cytoplasm</keyword>
<dbReference type="InterPro" id="IPR036291">
    <property type="entry name" value="NAD(P)-bd_dom_sf"/>
</dbReference>
<dbReference type="RefSeq" id="WP_062283433.1">
    <property type="nucleotide sequence ID" value="NZ_DF968181.1"/>
</dbReference>
<keyword evidence="5 6" id="KW-0804">Transcription</keyword>